<dbReference type="AlphaFoldDB" id="A0A511DDY4"/>
<dbReference type="Pfam" id="PF00082">
    <property type="entry name" value="Peptidase_S8"/>
    <property type="match status" value="1"/>
</dbReference>
<dbReference type="PROSITE" id="PS00137">
    <property type="entry name" value="SUBTILASE_HIS"/>
    <property type="match status" value="1"/>
</dbReference>
<dbReference type="InterPro" id="IPR015500">
    <property type="entry name" value="Peptidase_S8_subtilisin-rel"/>
</dbReference>
<feature type="signal peptide" evidence="14">
    <location>
        <begin position="1"/>
        <end position="20"/>
    </location>
</feature>
<dbReference type="RefSeq" id="WP_147104576.1">
    <property type="nucleotide sequence ID" value="NZ_BJVJ01000012.1"/>
</dbReference>
<feature type="active site" description="Charge relay system" evidence="10">
    <location>
        <position position="113"/>
    </location>
</feature>
<comment type="similarity">
    <text evidence="2 10 11">Belongs to the peptidase S8 family.</text>
</comment>
<sequence>MITALAVAVMLALGPLPAVDAPLPDGTAPRVPATGLQAPQACEDSGGAPGPRVPDTQVAALGLDAAHRLATGRGVRVAVIDTGIAPHPRLDGRVTGVGDYVRGGSGLEDCDGHGTAVAGLLAASPNADDGFRGVAPDATLLSIRQSSRRYTLGGSSTGVGNVDTLADALVLAVRAGADVVNVSEAGCVTPAVAEDAAPPLRAALRFAADHDVVVVAAAGNVGGGGCLDGEVALPGWLGEDVLTVGALDARGGPAPFGVRGPWVDIAAPGAGLDTLGVPGGFTREPVRGTSFAAPFVAGTAALLTQQRPDASAREIVGTILATARPLPSATRDAVGSGVVDPVAALSLHPTTDAPAAGTGAAQPRPAHTPPTTQGRPTAPLPGLGERVDVEPPLPPGVAVAIVVACVAALPLAVRALRRRP</sequence>
<proteinExistence type="inferred from homology"/>
<dbReference type="InterPro" id="IPR023834">
    <property type="entry name" value="T7SS_pept_S8A_mycosin"/>
</dbReference>
<dbReference type="SUPFAM" id="SSF52743">
    <property type="entry name" value="Subtilisin-like"/>
    <property type="match status" value="1"/>
</dbReference>
<evidence type="ECO:0000256" key="13">
    <source>
        <dbReference type="SAM" id="Phobius"/>
    </source>
</evidence>
<reference evidence="16 17" key="1">
    <citation type="submission" date="2019-07" db="EMBL/GenBank/DDBJ databases">
        <title>Whole genome shotgun sequence of Pseudonocardia sulfidoxydans NBRC 16205.</title>
        <authorList>
            <person name="Hosoyama A."/>
            <person name="Uohara A."/>
            <person name="Ohji S."/>
            <person name="Ichikawa N."/>
        </authorList>
    </citation>
    <scope>NUCLEOTIDE SEQUENCE [LARGE SCALE GENOMIC DNA]</scope>
    <source>
        <strain evidence="16 17">NBRC 16205</strain>
    </source>
</reference>
<dbReference type="InterPro" id="IPR000209">
    <property type="entry name" value="Peptidase_S8/S53_dom"/>
</dbReference>
<evidence type="ECO:0000313" key="17">
    <source>
        <dbReference type="Proteomes" id="UP000321685"/>
    </source>
</evidence>
<keyword evidence="9 13" id="KW-0472">Membrane</keyword>
<dbReference type="PANTHER" id="PTHR43806">
    <property type="entry name" value="PEPTIDASE S8"/>
    <property type="match status" value="1"/>
</dbReference>
<keyword evidence="17" id="KW-1185">Reference proteome</keyword>
<keyword evidence="4 10" id="KW-0645">Protease</keyword>
<accession>A0A511DDY4</accession>
<dbReference type="GO" id="GO:0004252">
    <property type="term" value="F:serine-type endopeptidase activity"/>
    <property type="evidence" value="ECO:0007669"/>
    <property type="project" value="UniProtKB-UniRule"/>
</dbReference>
<dbReference type="NCBIfam" id="TIGR03921">
    <property type="entry name" value="T7SS_mycosin"/>
    <property type="match status" value="1"/>
</dbReference>
<feature type="active site" description="Charge relay system" evidence="10">
    <location>
        <position position="81"/>
    </location>
</feature>
<feature type="chain" id="PRO_5022008572" evidence="14">
    <location>
        <begin position="21"/>
        <end position="420"/>
    </location>
</feature>
<dbReference type="EMBL" id="BJVJ01000012">
    <property type="protein sequence ID" value="GEL22747.1"/>
    <property type="molecule type" value="Genomic_DNA"/>
</dbReference>
<feature type="active site" description="Charge relay system" evidence="10">
    <location>
        <position position="290"/>
    </location>
</feature>
<evidence type="ECO:0000256" key="14">
    <source>
        <dbReference type="SAM" id="SignalP"/>
    </source>
</evidence>
<evidence type="ECO:0000256" key="1">
    <source>
        <dbReference type="ARBA" id="ARBA00004162"/>
    </source>
</evidence>
<keyword evidence="3" id="KW-1003">Cell membrane</keyword>
<dbReference type="InterPro" id="IPR050131">
    <property type="entry name" value="Peptidase_S8_subtilisin-like"/>
</dbReference>
<evidence type="ECO:0000256" key="9">
    <source>
        <dbReference type="ARBA" id="ARBA00023136"/>
    </source>
</evidence>
<dbReference type="Proteomes" id="UP000321685">
    <property type="component" value="Unassembled WGS sequence"/>
</dbReference>
<evidence type="ECO:0000256" key="4">
    <source>
        <dbReference type="ARBA" id="ARBA00022670"/>
    </source>
</evidence>
<evidence type="ECO:0000256" key="8">
    <source>
        <dbReference type="ARBA" id="ARBA00022989"/>
    </source>
</evidence>
<evidence type="ECO:0000256" key="10">
    <source>
        <dbReference type="PROSITE-ProRule" id="PRU01240"/>
    </source>
</evidence>
<dbReference type="PRINTS" id="PR00723">
    <property type="entry name" value="SUBTILISIN"/>
</dbReference>
<keyword evidence="14" id="KW-0732">Signal</keyword>
<dbReference type="Gene3D" id="3.40.50.200">
    <property type="entry name" value="Peptidase S8/S53 domain"/>
    <property type="match status" value="1"/>
</dbReference>
<evidence type="ECO:0000256" key="5">
    <source>
        <dbReference type="ARBA" id="ARBA00022692"/>
    </source>
</evidence>
<keyword evidence="6 10" id="KW-0378">Hydrolase</keyword>
<dbReference type="InterPro" id="IPR023827">
    <property type="entry name" value="Peptidase_S8_Asp-AS"/>
</dbReference>
<gene>
    <name evidence="16" type="primary">mycP4</name>
    <name evidence="16" type="ORF">PSU4_17010</name>
</gene>
<dbReference type="InterPro" id="IPR023828">
    <property type="entry name" value="Peptidase_S8_Ser-AS"/>
</dbReference>
<evidence type="ECO:0000313" key="16">
    <source>
        <dbReference type="EMBL" id="GEL22747.1"/>
    </source>
</evidence>
<dbReference type="PROSITE" id="PS51892">
    <property type="entry name" value="SUBTILASE"/>
    <property type="match status" value="1"/>
</dbReference>
<dbReference type="PANTHER" id="PTHR43806:SF11">
    <property type="entry name" value="CEREVISIN-RELATED"/>
    <property type="match status" value="1"/>
</dbReference>
<comment type="caution">
    <text evidence="16">The sequence shown here is derived from an EMBL/GenBank/DDBJ whole genome shotgun (WGS) entry which is preliminary data.</text>
</comment>
<dbReference type="GO" id="GO:0006508">
    <property type="term" value="P:proteolysis"/>
    <property type="evidence" value="ECO:0007669"/>
    <property type="project" value="UniProtKB-KW"/>
</dbReference>
<protein>
    <submittedName>
        <fullName evidence="16">Mycosin-4</fullName>
    </submittedName>
</protein>
<evidence type="ECO:0000256" key="11">
    <source>
        <dbReference type="RuleBase" id="RU003355"/>
    </source>
</evidence>
<evidence type="ECO:0000256" key="2">
    <source>
        <dbReference type="ARBA" id="ARBA00011073"/>
    </source>
</evidence>
<organism evidence="16 17">
    <name type="scientific">Pseudonocardia sulfidoxydans NBRC 16205</name>
    <dbReference type="NCBI Taxonomy" id="1223511"/>
    <lineage>
        <taxon>Bacteria</taxon>
        <taxon>Bacillati</taxon>
        <taxon>Actinomycetota</taxon>
        <taxon>Actinomycetes</taxon>
        <taxon>Pseudonocardiales</taxon>
        <taxon>Pseudonocardiaceae</taxon>
        <taxon>Pseudonocardia</taxon>
    </lineage>
</organism>
<feature type="transmembrane region" description="Helical" evidence="13">
    <location>
        <begin position="396"/>
        <end position="416"/>
    </location>
</feature>
<dbReference type="InterPro" id="IPR022398">
    <property type="entry name" value="Peptidase_S8_His-AS"/>
</dbReference>
<evidence type="ECO:0000256" key="3">
    <source>
        <dbReference type="ARBA" id="ARBA00022475"/>
    </source>
</evidence>
<feature type="domain" description="Peptidase S8/S53" evidence="15">
    <location>
        <begin position="72"/>
        <end position="329"/>
    </location>
</feature>
<evidence type="ECO:0000256" key="6">
    <source>
        <dbReference type="ARBA" id="ARBA00022801"/>
    </source>
</evidence>
<evidence type="ECO:0000256" key="12">
    <source>
        <dbReference type="SAM" id="MobiDB-lite"/>
    </source>
</evidence>
<evidence type="ECO:0000259" key="15">
    <source>
        <dbReference type="Pfam" id="PF00082"/>
    </source>
</evidence>
<keyword evidence="7 10" id="KW-0720">Serine protease</keyword>
<dbReference type="PROSITE" id="PS00136">
    <property type="entry name" value="SUBTILASE_ASP"/>
    <property type="match status" value="1"/>
</dbReference>
<name>A0A511DDY4_9PSEU</name>
<keyword evidence="5 13" id="KW-0812">Transmembrane</keyword>
<dbReference type="PROSITE" id="PS00138">
    <property type="entry name" value="SUBTILASE_SER"/>
    <property type="match status" value="1"/>
</dbReference>
<feature type="region of interest" description="Disordered" evidence="12">
    <location>
        <begin position="349"/>
        <end position="388"/>
    </location>
</feature>
<evidence type="ECO:0000256" key="7">
    <source>
        <dbReference type="ARBA" id="ARBA00022825"/>
    </source>
</evidence>
<feature type="compositionally biased region" description="Low complexity" evidence="12">
    <location>
        <begin position="349"/>
        <end position="365"/>
    </location>
</feature>
<dbReference type="GO" id="GO:0005886">
    <property type="term" value="C:plasma membrane"/>
    <property type="evidence" value="ECO:0007669"/>
    <property type="project" value="UniProtKB-SubCell"/>
</dbReference>
<comment type="subcellular location">
    <subcellularLocation>
        <location evidence="1">Cell membrane</location>
        <topology evidence="1">Single-pass membrane protein</topology>
    </subcellularLocation>
</comment>
<keyword evidence="8 13" id="KW-1133">Transmembrane helix</keyword>
<dbReference type="OrthoDB" id="9798386at2"/>
<dbReference type="InterPro" id="IPR036852">
    <property type="entry name" value="Peptidase_S8/S53_dom_sf"/>
</dbReference>